<comment type="caution">
    <text evidence="1">The sequence shown here is derived from an EMBL/GenBank/DDBJ whole genome shotgun (WGS) entry which is preliminary data.</text>
</comment>
<dbReference type="Gene3D" id="3.60.10.10">
    <property type="entry name" value="Endonuclease/exonuclease/phosphatase"/>
    <property type="match status" value="1"/>
</dbReference>
<evidence type="ECO:0000313" key="2">
    <source>
        <dbReference type="Proteomes" id="UP000247702"/>
    </source>
</evidence>
<dbReference type="SUPFAM" id="SSF56219">
    <property type="entry name" value="DNase I-like"/>
    <property type="match status" value="1"/>
</dbReference>
<sequence length="489" mass="57641">MNKEKLLYALEAMNEHNIDFYGFSETNITKRQAEIWQKQLGFHSYFSYSQQEGKGQGVGIIIRADYNIFVHKAVADKNGPFINNRWYYSLFRMLESKHYLDTLPLFNDNDEDIITYMPSDLNKQPARLDYIWASLPTISKCLDTLVIENVYFKTDHKTVTLSIDTAALIGQKTAKTNKKKKKITRTVFAYDEMDKKDHDDFKWNNFKKELDERIDQLDLKSRKITKRRHIDTIWDCFRQIITKLYIINRIQEIRSLIRKLRNVPELEMIDRWTCLQVTISKLKDKYEIFTSHNPLTFNNNFHFTLYLKELNEICKHLRHVFKIELHILEQEQIISHIKKRCVNYKDDQAKMITSITEKEMAHISIEKIYKKDHNGNESLITDESDVLRETIHHFQTIAGVNDDIYSDIMNLPSKDKWLDIIRNTPNGKAAGPSGICNEMLKHLSDDCHDVLYCLICKIIEFGNLPKQWKQATVFPIAKPKPFNCKLSNS</sequence>
<accession>A0A2Z6RZJ4</accession>
<proteinExistence type="predicted"/>
<dbReference type="InterPro" id="IPR036691">
    <property type="entry name" value="Endo/exonu/phosph_ase_sf"/>
</dbReference>
<evidence type="ECO:0008006" key="3">
    <source>
        <dbReference type="Google" id="ProtNLM"/>
    </source>
</evidence>
<dbReference type="AlphaFoldDB" id="A0A2Z6RZJ4"/>
<evidence type="ECO:0000313" key="1">
    <source>
        <dbReference type="EMBL" id="GBB97238.1"/>
    </source>
</evidence>
<reference evidence="1 2" key="1">
    <citation type="submission" date="2017-11" db="EMBL/GenBank/DDBJ databases">
        <title>The genome of Rhizophagus clarus HR1 reveals common genetic basis of auxotrophy among arbuscular mycorrhizal fungi.</title>
        <authorList>
            <person name="Kobayashi Y."/>
        </authorList>
    </citation>
    <scope>NUCLEOTIDE SEQUENCE [LARGE SCALE GENOMIC DNA]</scope>
    <source>
        <strain evidence="1 2">HR1</strain>
    </source>
</reference>
<name>A0A2Z6RZJ4_9GLOM</name>
<dbReference type="Proteomes" id="UP000247702">
    <property type="component" value="Unassembled WGS sequence"/>
</dbReference>
<gene>
    <name evidence="1" type="ORF">RclHR1_29480001</name>
</gene>
<protein>
    <recommendedName>
        <fullName evidence="3">Endonuclease/exonuclease/phosphatase domain-containing protein</fullName>
    </recommendedName>
</protein>
<keyword evidence="2" id="KW-1185">Reference proteome</keyword>
<organism evidence="1 2">
    <name type="scientific">Rhizophagus clarus</name>
    <dbReference type="NCBI Taxonomy" id="94130"/>
    <lineage>
        <taxon>Eukaryota</taxon>
        <taxon>Fungi</taxon>
        <taxon>Fungi incertae sedis</taxon>
        <taxon>Mucoromycota</taxon>
        <taxon>Glomeromycotina</taxon>
        <taxon>Glomeromycetes</taxon>
        <taxon>Glomerales</taxon>
        <taxon>Glomeraceae</taxon>
        <taxon>Rhizophagus</taxon>
    </lineage>
</organism>
<dbReference type="EMBL" id="BEXD01002166">
    <property type="protein sequence ID" value="GBB97238.1"/>
    <property type="molecule type" value="Genomic_DNA"/>
</dbReference>